<dbReference type="AlphaFoldDB" id="A0A915L9U3"/>
<name>A0A915L9U3_ROMCU</name>
<dbReference type="WBParaSite" id="nRc.2.0.1.t47183-RA">
    <property type="protein sequence ID" value="nRc.2.0.1.t47183-RA"/>
    <property type="gene ID" value="nRc.2.0.1.g47183"/>
</dbReference>
<sequence>MARILFQLIIGQWSRSKGNDCKGAVQSGCFYCMKIIGVVQGDPKNPILQTFVTLLLPGIKDNDFFLQQIKVAHTHQHLILVMWLS</sequence>
<keyword evidence="1" id="KW-1185">Reference proteome</keyword>
<protein>
    <submittedName>
        <fullName evidence="2">Uncharacterized protein</fullName>
    </submittedName>
</protein>
<reference evidence="2" key="1">
    <citation type="submission" date="2022-11" db="UniProtKB">
        <authorList>
            <consortium name="WormBaseParasite"/>
        </authorList>
    </citation>
    <scope>IDENTIFICATION</scope>
</reference>
<accession>A0A915L9U3</accession>
<dbReference type="Proteomes" id="UP000887565">
    <property type="component" value="Unplaced"/>
</dbReference>
<evidence type="ECO:0000313" key="1">
    <source>
        <dbReference type="Proteomes" id="UP000887565"/>
    </source>
</evidence>
<proteinExistence type="predicted"/>
<organism evidence="1 2">
    <name type="scientific">Romanomermis culicivorax</name>
    <name type="common">Nematode worm</name>
    <dbReference type="NCBI Taxonomy" id="13658"/>
    <lineage>
        <taxon>Eukaryota</taxon>
        <taxon>Metazoa</taxon>
        <taxon>Ecdysozoa</taxon>
        <taxon>Nematoda</taxon>
        <taxon>Enoplea</taxon>
        <taxon>Dorylaimia</taxon>
        <taxon>Mermithida</taxon>
        <taxon>Mermithoidea</taxon>
        <taxon>Mermithidae</taxon>
        <taxon>Romanomermis</taxon>
    </lineage>
</organism>
<evidence type="ECO:0000313" key="2">
    <source>
        <dbReference type="WBParaSite" id="nRc.2.0.1.t47183-RA"/>
    </source>
</evidence>